<dbReference type="PANTHER" id="PTHR42912:SF80">
    <property type="entry name" value="METHYLTRANSFERASE DOMAIN-CONTAINING PROTEIN"/>
    <property type="match status" value="1"/>
</dbReference>
<keyword evidence="4" id="KW-1185">Reference proteome</keyword>
<gene>
    <name evidence="3" type="ORF">ACHAW5_000607</name>
</gene>
<protein>
    <recommendedName>
        <fullName evidence="2">Methyltransferase type 11 domain-containing protein</fullName>
    </recommendedName>
</protein>
<dbReference type="Pfam" id="PF08241">
    <property type="entry name" value="Methyltransf_11"/>
    <property type="match status" value="1"/>
</dbReference>
<dbReference type="PANTHER" id="PTHR42912">
    <property type="entry name" value="METHYLTRANSFERASE"/>
    <property type="match status" value="1"/>
</dbReference>
<reference evidence="3 4" key="1">
    <citation type="submission" date="2024-10" db="EMBL/GenBank/DDBJ databases">
        <title>Updated reference genomes for cyclostephanoid diatoms.</title>
        <authorList>
            <person name="Roberts W.R."/>
            <person name="Alverson A.J."/>
        </authorList>
    </citation>
    <scope>NUCLEOTIDE SEQUENCE [LARGE SCALE GENOMIC DNA]</scope>
    <source>
        <strain evidence="3 4">AJA276-08</strain>
    </source>
</reference>
<feature type="domain" description="Methyltransferase type 11" evidence="2">
    <location>
        <begin position="235"/>
        <end position="361"/>
    </location>
</feature>
<accession>A0ABD3QZN0</accession>
<evidence type="ECO:0000313" key="3">
    <source>
        <dbReference type="EMBL" id="KAL3805760.1"/>
    </source>
</evidence>
<feature type="compositionally biased region" description="Basic and acidic residues" evidence="1">
    <location>
        <begin position="111"/>
        <end position="133"/>
    </location>
</feature>
<dbReference type="InterPro" id="IPR050508">
    <property type="entry name" value="Methyltransf_Superfamily"/>
</dbReference>
<proteinExistence type="predicted"/>
<evidence type="ECO:0000313" key="4">
    <source>
        <dbReference type="Proteomes" id="UP001530315"/>
    </source>
</evidence>
<dbReference type="AlphaFoldDB" id="A0ABD3QZN0"/>
<sequence length="429" mass="45164">MAHPSSRTILRDAPAVVIPPCSIIRDDPAAPSSSSSSSSTSTRRNDADPSLVRRSSAGIPDVVVIVLLLLLARSRISTLPSPALASAALVRPPPRPPQPRRRRRTVAPGRGGREVDGNDGDGGKSSDDRDRSHPSPRRRAAMMLAAVPIALLGPNPSRSSSSSSSSSTAAAATLLLPPPAAYGMTPADASESYDAYASTYDDIDGGGPASFLGIDDARRALLGDATFVYGNVLEVCAGTGLSLDSYDLLGRGGRRSNIDSLTLVDVSGGMLDVAKGRWEGMVRDVAVLPPFSASDDDAPVDLAPIVEFIRADVTSELVSIFGEDEFDVAIDTFGLCVMGEDGARRCLREMTKVVKRGGYVLLIENTRSSNPLLGYYQDVTASSAASAGGKGCMYNQDVGRMIRQTDGLRLVKEVSFAAGLFRSFTCQKL</sequence>
<name>A0ABD3QZN0_9STRA</name>
<feature type="region of interest" description="Disordered" evidence="1">
    <location>
        <begin position="87"/>
        <end position="136"/>
    </location>
</feature>
<dbReference type="InterPro" id="IPR029063">
    <property type="entry name" value="SAM-dependent_MTases_sf"/>
</dbReference>
<dbReference type="Proteomes" id="UP001530315">
    <property type="component" value="Unassembled WGS sequence"/>
</dbReference>
<dbReference type="Gene3D" id="3.40.50.150">
    <property type="entry name" value="Vaccinia Virus protein VP39"/>
    <property type="match status" value="1"/>
</dbReference>
<comment type="caution">
    <text evidence="3">The sequence shown here is derived from an EMBL/GenBank/DDBJ whole genome shotgun (WGS) entry which is preliminary data.</text>
</comment>
<evidence type="ECO:0000256" key="1">
    <source>
        <dbReference type="SAM" id="MobiDB-lite"/>
    </source>
</evidence>
<feature type="region of interest" description="Disordered" evidence="1">
    <location>
        <begin position="22"/>
        <end position="53"/>
    </location>
</feature>
<dbReference type="InterPro" id="IPR013216">
    <property type="entry name" value="Methyltransf_11"/>
</dbReference>
<feature type="compositionally biased region" description="Low complexity" evidence="1">
    <location>
        <begin position="32"/>
        <end position="42"/>
    </location>
</feature>
<dbReference type="SUPFAM" id="SSF53335">
    <property type="entry name" value="S-adenosyl-L-methionine-dependent methyltransferases"/>
    <property type="match status" value="1"/>
</dbReference>
<evidence type="ECO:0000259" key="2">
    <source>
        <dbReference type="Pfam" id="PF08241"/>
    </source>
</evidence>
<dbReference type="EMBL" id="JALLAZ020000014">
    <property type="protein sequence ID" value="KAL3805760.1"/>
    <property type="molecule type" value="Genomic_DNA"/>
</dbReference>
<organism evidence="3 4">
    <name type="scientific">Stephanodiscus triporus</name>
    <dbReference type="NCBI Taxonomy" id="2934178"/>
    <lineage>
        <taxon>Eukaryota</taxon>
        <taxon>Sar</taxon>
        <taxon>Stramenopiles</taxon>
        <taxon>Ochrophyta</taxon>
        <taxon>Bacillariophyta</taxon>
        <taxon>Coscinodiscophyceae</taxon>
        <taxon>Thalassiosirophycidae</taxon>
        <taxon>Stephanodiscales</taxon>
        <taxon>Stephanodiscaceae</taxon>
        <taxon>Stephanodiscus</taxon>
    </lineage>
</organism>